<evidence type="ECO:0000313" key="1">
    <source>
        <dbReference type="EMBL" id="UZT28856.1"/>
    </source>
</evidence>
<organism evidence="2">
    <name type="scientific">Nucleocytoviricota sp</name>
    <dbReference type="NCBI Taxonomy" id="2809609"/>
    <lineage>
        <taxon>Viruses</taxon>
        <taxon>Varidnaviria</taxon>
        <taxon>Bamfordvirae</taxon>
        <taxon>Nucleocytoviricota</taxon>
    </lineage>
</organism>
<sequence>MSDININIAGSYNETNIVLESPGGVINVTKK</sequence>
<evidence type="ECO:0000313" key="2">
    <source>
        <dbReference type="EMBL" id="UZT29199.1"/>
    </source>
</evidence>
<name>A0A9E8G533_9VIRU</name>
<reference evidence="2" key="1">
    <citation type="submission" date="2022-11" db="EMBL/GenBank/DDBJ databases">
        <title>Genomics discovery of giant fungal viruses from subsurface oceanic crustal fluids.</title>
        <authorList>
            <person name="Bhattacharjee A.S."/>
            <person name="Schulz F."/>
            <person name="Woyke T."/>
            <person name="Orcutt B.N."/>
            <person name="Matinez Martinez J."/>
        </authorList>
    </citation>
    <scope>NUCLEOTIDE SEQUENCE</scope>
    <source>
        <strain evidence="1">VSAG1.JdFR</strain>
        <strain evidence="2">VSAG8.JdFR</strain>
    </source>
</reference>
<dbReference type="EMBL" id="OP765507">
    <property type="protein sequence ID" value="UZT28856.1"/>
    <property type="molecule type" value="Genomic_DNA"/>
</dbReference>
<accession>A0A9E8G533</accession>
<proteinExistence type="predicted"/>
<dbReference type="EMBL" id="OP765584">
    <property type="protein sequence ID" value="UZT29199.1"/>
    <property type="molecule type" value="Genomic_DNA"/>
</dbReference>
<protein>
    <submittedName>
        <fullName evidence="2">Uncharacterized protein</fullName>
    </submittedName>
</protein>